<dbReference type="InterPro" id="IPR002656">
    <property type="entry name" value="Acyl_transf_3_dom"/>
</dbReference>
<reference evidence="4 5" key="1">
    <citation type="submission" date="2017-05" db="EMBL/GenBank/DDBJ databases">
        <title>The complete genome sequence of Deinococcus ficus isolated from the rhizosphere of the Ficus religiosa L. in Taiwan.</title>
        <authorList>
            <person name="Wu K.-M."/>
            <person name="Liao T.-L."/>
            <person name="Liu Y.-M."/>
            <person name="Young C.-C."/>
            <person name="Tsai S.-F."/>
        </authorList>
    </citation>
    <scope>NUCLEOTIDE SEQUENCE [LARGE SCALE GENOMIC DNA]</scope>
    <source>
        <strain evidence="4 5">CC-FR2-10</strain>
        <plasmid evidence="5">pdfi2</plasmid>
    </source>
</reference>
<feature type="transmembrane region" description="Helical" evidence="2">
    <location>
        <begin position="440"/>
        <end position="459"/>
    </location>
</feature>
<keyword evidence="2" id="KW-1133">Transmembrane helix</keyword>
<dbReference type="Proteomes" id="UP000259030">
    <property type="component" value="Plasmid pDFI2"/>
</dbReference>
<evidence type="ECO:0000259" key="3">
    <source>
        <dbReference type="Pfam" id="PF01757"/>
    </source>
</evidence>
<feature type="region of interest" description="Disordered" evidence="1">
    <location>
        <begin position="99"/>
        <end position="135"/>
    </location>
</feature>
<dbReference type="GO" id="GO:0016747">
    <property type="term" value="F:acyltransferase activity, transferring groups other than amino-acyl groups"/>
    <property type="evidence" value="ECO:0007669"/>
    <property type="project" value="InterPro"/>
</dbReference>
<feature type="domain" description="Acyltransferase 3" evidence="3">
    <location>
        <begin position="263"/>
        <end position="612"/>
    </location>
</feature>
<keyword evidence="2" id="KW-0812">Transmembrane</keyword>
<feature type="transmembrane region" description="Helical" evidence="2">
    <location>
        <begin position="534"/>
        <end position="552"/>
    </location>
</feature>
<dbReference type="EMBL" id="CP021083">
    <property type="protein sequence ID" value="ASN83136.1"/>
    <property type="molecule type" value="Genomic_DNA"/>
</dbReference>
<sequence>MSAMLTPSKPRSMKSAAAWSRIWVRRSWAWSRRRRGVGVVIGAHPTLLTFRYLTDFLIVGGPAGWNAQPGMWPARDPTTIPRSMCADFRNHHPRTLDTCRTRLPASPNDGGFRRSNRHCSPGVRRHKPGEYPLPGGGFTRSASALAPDSRTSVLHVLLCLGAALGVCHRPGGSAAPRHAHHIPVLPGRDCRSDLHRLSTGRKSNGWSGEGAPTRPSRMREDEGLILSSLSERSAPMLSTVPTQGLPSAPVSEPAAPPAPHHSALDALRGLAALSVVVFHLTLLVHQSLSPHDAALQEVLRALRLTPAFLLFAGSEAVLVFFLLSGFVLYLMLAGRPMTYGTYVRRRLWRLYPPYLVAVLVSIGLADTLGGHALPGYGAWVNTLWQHPPDLQTFLQHVLVIGNPNSEPYDFVLWSLVQEMQVSLIFPVLYLLIVRCRARHVIVGGLLLSLGANAVTHLLLHRAPHAAFVLTPYLNTLHYLIFFALGALMARHRGVVGAWYAALGPARKGALIGVGLISFTYGQPLMAHLGVTSRVGDLLILPGALMLVLVFAHSPRLLRLSRWPVLQFLGRISYSLYLYHGVVLLAFLYGLGTHLPLGSLLLLTAAAVIPVSTLAYRAVERPSIEWSRGARRARTAAASRT</sequence>
<dbReference type="PANTHER" id="PTHR23028:SF53">
    <property type="entry name" value="ACYL_TRANSF_3 DOMAIN-CONTAINING PROTEIN"/>
    <property type="match status" value="1"/>
</dbReference>
<dbReference type="AlphaFoldDB" id="A0A221T2R1"/>
<evidence type="ECO:0000256" key="2">
    <source>
        <dbReference type="SAM" id="Phobius"/>
    </source>
</evidence>
<dbReference type="GO" id="GO:0016020">
    <property type="term" value="C:membrane"/>
    <property type="evidence" value="ECO:0007669"/>
    <property type="project" value="TreeGrafter"/>
</dbReference>
<feature type="transmembrane region" description="Helical" evidence="2">
    <location>
        <begin position="465"/>
        <end position="487"/>
    </location>
</feature>
<feature type="transmembrane region" description="Helical" evidence="2">
    <location>
        <begin position="353"/>
        <end position="373"/>
    </location>
</feature>
<feature type="transmembrane region" description="Helical" evidence="2">
    <location>
        <begin position="308"/>
        <end position="332"/>
    </location>
</feature>
<name>A0A221T2R1_9DEIO</name>
<feature type="transmembrane region" description="Helical" evidence="2">
    <location>
        <begin position="573"/>
        <end position="590"/>
    </location>
</feature>
<dbReference type="InterPro" id="IPR050879">
    <property type="entry name" value="Acyltransferase_3"/>
</dbReference>
<dbReference type="Pfam" id="PF01757">
    <property type="entry name" value="Acyl_transf_3"/>
    <property type="match status" value="1"/>
</dbReference>
<feature type="transmembrane region" description="Helical" evidence="2">
    <location>
        <begin position="410"/>
        <end position="433"/>
    </location>
</feature>
<organism evidence="4 5">
    <name type="scientific">Deinococcus ficus</name>
    <dbReference type="NCBI Taxonomy" id="317577"/>
    <lineage>
        <taxon>Bacteria</taxon>
        <taxon>Thermotogati</taxon>
        <taxon>Deinococcota</taxon>
        <taxon>Deinococci</taxon>
        <taxon>Deinococcales</taxon>
        <taxon>Deinococcaceae</taxon>
        <taxon>Deinococcus</taxon>
    </lineage>
</organism>
<dbReference type="PANTHER" id="PTHR23028">
    <property type="entry name" value="ACETYLTRANSFERASE"/>
    <property type="match status" value="1"/>
</dbReference>
<proteinExistence type="predicted"/>
<keyword evidence="2" id="KW-0472">Membrane</keyword>
<accession>A0A221T2R1</accession>
<protein>
    <recommendedName>
        <fullName evidence="3">Acyltransferase 3 domain-containing protein</fullName>
    </recommendedName>
</protein>
<evidence type="ECO:0000256" key="1">
    <source>
        <dbReference type="SAM" id="MobiDB-lite"/>
    </source>
</evidence>
<dbReference type="GO" id="GO:0000271">
    <property type="term" value="P:polysaccharide biosynthetic process"/>
    <property type="evidence" value="ECO:0007669"/>
    <property type="project" value="TreeGrafter"/>
</dbReference>
<keyword evidence="4" id="KW-0614">Plasmid</keyword>
<feature type="region of interest" description="Disordered" evidence="1">
    <location>
        <begin position="172"/>
        <end position="220"/>
    </location>
</feature>
<gene>
    <name evidence="4" type="ORF">DFI_18170</name>
</gene>
<evidence type="ECO:0000313" key="4">
    <source>
        <dbReference type="EMBL" id="ASN83136.1"/>
    </source>
</evidence>
<feature type="transmembrane region" description="Helical" evidence="2">
    <location>
        <begin position="596"/>
        <end position="618"/>
    </location>
</feature>
<evidence type="ECO:0000313" key="5">
    <source>
        <dbReference type="Proteomes" id="UP000259030"/>
    </source>
</evidence>
<geneLocation type="plasmid" evidence="5">
    <name>pdfi2</name>
</geneLocation>
<feature type="region of interest" description="Disordered" evidence="1">
    <location>
        <begin position="237"/>
        <end position="258"/>
    </location>
</feature>
<dbReference type="KEGG" id="dfc:DFI_18170"/>
<keyword evidence="5" id="KW-1185">Reference proteome</keyword>
<dbReference type="STRING" id="317577.GCA_000419625_03358"/>